<gene>
    <name evidence="2" type="ORF">TRIADDRAFT_52584</name>
</gene>
<protein>
    <recommendedName>
        <fullName evidence="4">DNA replication regulator SLD2</fullName>
    </recommendedName>
</protein>
<dbReference type="GeneID" id="6750220"/>
<reference evidence="2 3" key="1">
    <citation type="journal article" date="2008" name="Nature">
        <title>The Trichoplax genome and the nature of placozoans.</title>
        <authorList>
            <person name="Srivastava M."/>
            <person name="Begovic E."/>
            <person name="Chapman J."/>
            <person name="Putnam N.H."/>
            <person name="Hellsten U."/>
            <person name="Kawashima T."/>
            <person name="Kuo A."/>
            <person name="Mitros T."/>
            <person name="Salamov A."/>
            <person name="Carpenter M.L."/>
            <person name="Signorovitch A.Y."/>
            <person name="Moreno M.A."/>
            <person name="Kamm K."/>
            <person name="Grimwood J."/>
            <person name="Schmutz J."/>
            <person name="Shapiro H."/>
            <person name="Grigoriev I.V."/>
            <person name="Buss L.W."/>
            <person name="Schierwater B."/>
            <person name="Dellaporta S.L."/>
            <person name="Rokhsar D.S."/>
        </authorList>
    </citation>
    <scope>NUCLEOTIDE SEQUENCE [LARGE SCALE GENOMIC DNA]</scope>
    <source>
        <strain evidence="2 3">Grell-BS-1999</strain>
    </source>
</reference>
<dbReference type="InParanoid" id="B3RJ63"/>
<evidence type="ECO:0000256" key="1">
    <source>
        <dbReference type="SAM" id="MobiDB-lite"/>
    </source>
</evidence>
<evidence type="ECO:0008006" key="4">
    <source>
        <dbReference type="Google" id="ProtNLM"/>
    </source>
</evidence>
<name>B3RJ63_TRIAD</name>
<dbReference type="EMBL" id="DS985241">
    <property type="protein sequence ID" value="EDV29804.1"/>
    <property type="molecule type" value="Genomic_DNA"/>
</dbReference>
<dbReference type="CTD" id="6750220"/>
<accession>B3RJ63</accession>
<proteinExistence type="predicted"/>
<evidence type="ECO:0000313" key="3">
    <source>
        <dbReference type="Proteomes" id="UP000009022"/>
    </source>
</evidence>
<dbReference type="Gene3D" id="1.10.10.1460">
    <property type="match status" value="1"/>
</dbReference>
<dbReference type="HOGENOM" id="CLU_1167181_0_0_1"/>
<keyword evidence="3" id="KW-1185">Reference proteome</keyword>
<evidence type="ECO:0000313" key="2">
    <source>
        <dbReference type="EMBL" id="EDV29804.1"/>
    </source>
</evidence>
<feature type="compositionally biased region" description="Basic and acidic residues" evidence="1">
    <location>
        <begin position="95"/>
        <end position="105"/>
    </location>
</feature>
<feature type="compositionally biased region" description="Basic and acidic residues" evidence="1">
    <location>
        <begin position="135"/>
        <end position="150"/>
    </location>
</feature>
<feature type="compositionally biased region" description="Basic and acidic residues" evidence="1">
    <location>
        <begin position="224"/>
        <end position="238"/>
    </location>
</feature>
<dbReference type="AlphaFoldDB" id="B3RJ63"/>
<dbReference type="KEGG" id="tad:TRIADDRAFT_52584"/>
<feature type="region of interest" description="Disordered" evidence="1">
    <location>
        <begin position="216"/>
        <end position="238"/>
    </location>
</feature>
<sequence>MEVGTLRKQLKDWERQFYKEKGKKPSKLSGLETNTDIKCKGFKIVSAAPKSTPSAVTKRFLSLSQRNPKASSFEQHSTWPDIVIPPWAMSTAENNSKDLHSDSTKTLDIPAISPPPPQGSLTIQKGDWNNGKLAETNDREVPCDSNKRSISDSTFNATQEKETTTKIKKMKTPKYPESTSRKFGGYQSYSRKNNEKTISKSKILEYPSIVEDDLISNNNIDSENSVKAEKEENSRESE</sequence>
<dbReference type="Proteomes" id="UP000009022">
    <property type="component" value="Unassembled WGS sequence"/>
</dbReference>
<organism evidence="2 3">
    <name type="scientific">Trichoplax adhaerens</name>
    <name type="common">Trichoplax reptans</name>
    <dbReference type="NCBI Taxonomy" id="10228"/>
    <lineage>
        <taxon>Eukaryota</taxon>
        <taxon>Metazoa</taxon>
        <taxon>Placozoa</taxon>
        <taxon>Uniplacotomia</taxon>
        <taxon>Trichoplacea</taxon>
        <taxon>Trichoplacidae</taxon>
        <taxon>Trichoplax</taxon>
    </lineage>
</organism>
<dbReference type="RefSeq" id="XP_002109006.1">
    <property type="nucleotide sequence ID" value="XM_002108970.1"/>
</dbReference>
<feature type="region of interest" description="Disordered" evidence="1">
    <location>
        <begin position="93"/>
        <end position="201"/>
    </location>
</feature>